<dbReference type="EMBL" id="CM055100">
    <property type="protein sequence ID" value="KAJ7542612.1"/>
    <property type="molecule type" value="Genomic_DNA"/>
</dbReference>
<dbReference type="Proteomes" id="UP001162992">
    <property type="component" value="Chromosome 9"/>
</dbReference>
<protein>
    <submittedName>
        <fullName evidence="1">Uncharacterized protein</fullName>
    </submittedName>
</protein>
<organism evidence="1 2">
    <name type="scientific">Diphasiastrum complanatum</name>
    <name type="common">Issler's clubmoss</name>
    <name type="synonym">Lycopodium complanatum</name>
    <dbReference type="NCBI Taxonomy" id="34168"/>
    <lineage>
        <taxon>Eukaryota</taxon>
        <taxon>Viridiplantae</taxon>
        <taxon>Streptophyta</taxon>
        <taxon>Embryophyta</taxon>
        <taxon>Tracheophyta</taxon>
        <taxon>Lycopodiopsida</taxon>
        <taxon>Lycopodiales</taxon>
        <taxon>Lycopodiaceae</taxon>
        <taxon>Lycopodioideae</taxon>
        <taxon>Diphasiastrum</taxon>
    </lineage>
</organism>
<comment type="caution">
    <text evidence="1">The sequence shown here is derived from an EMBL/GenBank/DDBJ whole genome shotgun (WGS) entry which is preliminary data.</text>
</comment>
<name>A0ACC2CLK8_DIPCM</name>
<accession>A0ACC2CLK8</accession>
<evidence type="ECO:0000313" key="2">
    <source>
        <dbReference type="Proteomes" id="UP001162992"/>
    </source>
</evidence>
<sequence>MLQEVRIIRMKQKHTLQEVREMHMGIEGIEQMRQEIREIQEFVRQEIREIRQEFVRLQEQLQRVEATYDRLLPPIDRPRRWQACIQIHDEQTLDIEQNRELSAIGFER</sequence>
<keyword evidence="2" id="KW-1185">Reference proteome</keyword>
<evidence type="ECO:0000313" key="1">
    <source>
        <dbReference type="EMBL" id="KAJ7542612.1"/>
    </source>
</evidence>
<proteinExistence type="predicted"/>
<reference evidence="2" key="1">
    <citation type="journal article" date="2024" name="Proc. Natl. Acad. Sci. U.S.A.">
        <title>Extraordinary preservation of gene collinearity over three hundred million years revealed in homosporous lycophytes.</title>
        <authorList>
            <person name="Li C."/>
            <person name="Wickell D."/>
            <person name="Kuo L.Y."/>
            <person name="Chen X."/>
            <person name="Nie B."/>
            <person name="Liao X."/>
            <person name="Peng D."/>
            <person name="Ji J."/>
            <person name="Jenkins J."/>
            <person name="Williams M."/>
            <person name="Shu S."/>
            <person name="Plott C."/>
            <person name="Barry K."/>
            <person name="Rajasekar S."/>
            <person name="Grimwood J."/>
            <person name="Han X."/>
            <person name="Sun S."/>
            <person name="Hou Z."/>
            <person name="He W."/>
            <person name="Dai G."/>
            <person name="Sun C."/>
            <person name="Schmutz J."/>
            <person name="Leebens-Mack J.H."/>
            <person name="Li F.W."/>
            <person name="Wang L."/>
        </authorList>
    </citation>
    <scope>NUCLEOTIDE SEQUENCE [LARGE SCALE GENOMIC DNA]</scope>
    <source>
        <strain evidence="2">cv. PW_Plant_1</strain>
    </source>
</reference>
<gene>
    <name evidence="1" type="ORF">O6H91_09G003000</name>
</gene>